<accession>A0ABR3DT59</accession>
<evidence type="ECO:0000313" key="4">
    <source>
        <dbReference type="EMBL" id="KAL0475802.1"/>
    </source>
</evidence>
<dbReference type="Pfam" id="PF02541">
    <property type="entry name" value="Ppx-GppA"/>
    <property type="match status" value="1"/>
</dbReference>
<evidence type="ECO:0000313" key="5">
    <source>
        <dbReference type="Proteomes" id="UP001451303"/>
    </source>
</evidence>
<dbReference type="InterPro" id="IPR003695">
    <property type="entry name" value="Ppx_GppA_N"/>
</dbReference>
<feature type="domain" description="RTG2 C-terminal" evidence="3">
    <location>
        <begin position="407"/>
        <end position="595"/>
    </location>
</feature>
<dbReference type="EMBL" id="JAVLET010000001">
    <property type="protein sequence ID" value="KAL0475802.1"/>
    <property type="molecule type" value="Genomic_DNA"/>
</dbReference>
<gene>
    <name evidence="4" type="ORF">QR685DRAFT_513772</name>
</gene>
<organism evidence="4 5">
    <name type="scientific">Neurospora intermedia</name>
    <dbReference type="NCBI Taxonomy" id="5142"/>
    <lineage>
        <taxon>Eukaryota</taxon>
        <taxon>Fungi</taxon>
        <taxon>Dikarya</taxon>
        <taxon>Ascomycota</taxon>
        <taxon>Pezizomycotina</taxon>
        <taxon>Sordariomycetes</taxon>
        <taxon>Sordariomycetidae</taxon>
        <taxon>Sordariales</taxon>
        <taxon>Sordariaceae</taxon>
        <taxon>Neurospora</taxon>
    </lineage>
</organism>
<dbReference type="SUPFAM" id="SSF53067">
    <property type="entry name" value="Actin-like ATPase domain"/>
    <property type="match status" value="2"/>
</dbReference>
<dbReference type="PANTHER" id="PTHR30005:SF0">
    <property type="entry name" value="RETROGRADE REGULATION PROTEIN 2"/>
    <property type="match status" value="1"/>
</dbReference>
<feature type="domain" description="Ppx/GppA phosphatase N-terminal" evidence="2">
    <location>
        <begin position="86"/>
        <end position="393"/>
    </location>
</feature>
<feature type="signal peptide" evidence="1">
    <location>
        <begin position="1"/>
        <end position="17"/>
    </location>
</feature>
<dbReference type="PANTHER" id="PTHR30005">
    <property type="entry name" value="EXOPOLYPHOSPHATASE"/>
    <property type="match status" value="1"/>
</dbReference>
<evidence type="ECO:0000259" key="2">
    <source>
        <dbReference type="Pfam" id="PF02541"/>
    </source>
</evidence>
<proteinExistence type="predicted"/>
<protein>
    <submittedName>
        <fullName evidence="4">Rtg2-like protein</fullName>
    </submittedName>
</protein>
<evidence type="ECO:0000259" key="3">
    <source>
        <dbReference type="Pfam" id="PF23566"/>
    </source>
</evidence>
<dbReference type="Proteomes" id="UP001451303">
    <property type="component" value="Unassembled WGS sequence"/>
</dbReference>
<dbReference type="Gene3D" id="3.30.420.150">
    <property type="entry name" value="Exopolyphosphatase. Domain 2"/>
    <property type="match status" value="1"/>
</dbReference>
<dbReference type="InterPro" id="IPR050273">
    <property type="entry name" value="GppA/Ppx_hydrolase"/>
</dbReference>
<comment type="caution">
    <text evidence="4">The sequence shown here is derived from an EMBL/GenBank/DDBJ whole genome shotgun (WGS) entry which is preliminary data.</text>
</comment>
<sequence>MIFELCFLFFLWLSISSFSWSDISAPQFTQSMASTESVNLVTLDNLDEVWPRWDPADSNHLYALVDMGSNGIRFSISDLSPPQTRLLKCLYQERAAISLFDALSESSSGGPPLFPDKTIALVAETLARFHAIAVNDYGVPPDHVTVFATEAMRKAGNAAVMLQTIEAEVPGLAIKILHPQVETLFGSLGARSAFSRPKGLFLDLGGGSVQMSYLDTTGQDADYHIHAAQVGKSLPFGAARLIKILEHDDADFKTDEVSKLNQGMKLAFARLCETFPALADEAKGTQGIDIYLCGGGFRGYGSMLMHNDPISPYPIPAIGSYKVTGEFFAKTSHMLEVNTNFKKKIVGMSKRRRAQFPAIVTVVEALISAVPRIRSVTFCAGGNREGALMIRLPQEIRESDPLDCLQAEASLQSIVDLLSSALPADYSSPKTVFGLGLGRLFVSKIWSDIGVDTLDHASAALHSAITEHPDCPGLSHAARAEMALTLCARWGGSVTPADEQLLNNLRALADTVNPDAVFWAGYIGAVAATLTRLAPTIQDAHQLGDKVQFRSTVEQSDDNKGFQVRFNLQVVETALRGIDTRDLISHFEQVGTQREQDSSKKVIVDISTLP</sequence>
<dbReference type="Pfam" id="PF23566">
    <property type="entry name" value="RTG2_C"/>
    <property type="match status" value="1"/>
</dbReference>
<name>A0ABR3DT59_NEUIN</name>
<feature type="chain" id="PRO_5047011448" evidence="1">
    <location>
        <begin position="18"/>
        <end position="610"/>
    </location>
</feature>
<reference evidence="4 5" key="1">
    <citation type="submission" date="2023-09" db="EMBL/GenBank/DDBJ databases">
        <title>Multi-omics analysis of a traditional fermented food reveals byproduct-associated fungal strains for waste-to-food upcycling.</title>
        <authorList>
            <consortium name="Lawrence Berkeley National Laboratory"/>
            <person name="Rekdal V.M."/>
            <person name="Villalobos-Escobedo J.M."/>
            <person name="Rodriguez-Valeron N."/>
            <person name="Garcia M.O."/>
            <person name="Vasquez D.P."/>
            <person name="Damayanti I."/>
            <person name="Sorensen P.M."/>
            <person name="Baidoo E.E."/>
            <person name="De Carvalho A.C."/>
            <person name="Riley R."/>
            <person name="Lipzen A."/>
            <person name="He G."/>
            <person name="Yan M."/>
            <person name="Haridas S."/>
            <person name="Daum C."/>
            <person name="Yoshinaga Y."/>
            <person name="Ng V."/>
            <person name="Grigoriev I.V."/>
            <person name="Munk R."/>
            <person name="Nuraida L."/>
            <person name="Wijaya C.H."/>
            <person name="Morales P.-C."/>
            <person name="Keasling J.D."/>
        </authorList>
    </citation>
    <scope>NUCLEOTIDE SEQUENCE [LARGE SCALE GENOMIC DNA]</scope>
    <source>
        <strain evidence="4 5">FGSC 2613</strain>
    </source>
</reference>
<dbReference type="Gene3D" id="3.30.420.40">
    <property type="match status" value="1"/>
</dbReference>
<dbReference type="InterPro" id="IPR043129">
    <property type="entry name" value="ATPase_NBD"/>
</dbReference>
<keyword evidence="1" id="KW-0732">Signal</keyword>
<evidence type="ECO:0000256" key="1">
    <source>
        <dbReference type="SAM" id="SignalP"/>
    </source>
</evidence>
<keyword evidence="5" id="KW-1185">Reference proteome</keyword>
<dbReference type="InterPro" id="IPR057512">
    <property type="entry name" value="RTG2_C"/>
</dbReference>